<accession>A0A7R7VVJ3</accession>
<dbReference type="GO" id="GO:0072318">
    <property type="term" value="P:clathrin coat disassembly"/>
    <property type="evidence" value="ECO:0007669"/>
    <property type="project" value="TreeGrafter"/>
</dbReference>
<dbReference type="Pfam" id="PF22562">
    <property type="entry name" value="UBA_7"/>
    <property type="match status" value="1"/>
</dbReference>
<dbReference type="KEGG" id="ache:ACHE_60884S"/>
<feature type="compositionally biased region" description="Pro residues" evidence="1">
    <location>
        <begin position="565"/>
        <end position="581"/>
    </location>
</feature>
<evidence type="ECO:0000256" key="1">
    <source>
        <dbReference type="SAM" id="MobiDB-lite"/>
    </source>
</evidence>
<feature type="compositionally biased region" description="Low complexity" evidence="1">
    <location>
        <begin position="582"/>
        <end position="595"/>
    </location>
</feature>
<dbReference type="EMBL" id="AP024421">
    <property type="protein sequence ID" value="BCR90998.1"/>
    <property type="molecule type" value="Genomic_DNA"/>
</dbReference>
<sequence length="916" mass="99326">MDDLSGLSFTPSSSNEPKKPPPMSSSTLFPDVRRNDNSGRTTPLSTSSGRSNTPSKPATPAGDSFANLVSFGPSNPNKNLSLAEQQKRLQEERAKKEAENRSRLEAQYGAQNNQFWDTLEKGGSKPAPTPSQQPQSPDEDDILAAFNAAAPVDASTHFPIPSHSPSPHVGMTRVQQPVPNQQAPPAQDPMAIFDDDDPFGLGQMPSKPAPAPATAPQTAQDDDDDDFLGELNKPVTEFSRPELPPKPKAPEPGPEPEPQARAPPRPSSGVDRAIAELVDMGFPADKASQALSTTPSGTDVQAAVGWLLTQAHEESRQKTGRRSRLEPQPSELERSRERGGGRDPSWMREERPTVTRTRSDNRSPASAEKDPAQLAASFGNNLLKTAGSLWKTGSKRMQQVVQDLNAEHDPNQPRWMKEAAAFEEPLPQPRPRGGQQPSEPPQGNVPGMTDEALLLESGGAPPRPPRNVPSRNPFQQHDEPRPTGSSSDLRSQASSRERREPQPSFLRQQTREESRDSRSRLNKLAVEEQSAQAYVSPARRKRPVAQSPVPAPEPAVDLFDSPAPTNRPTPKPSPSPAPPSRPSTTPSSTASLPTRPKAPPRSIPPVSQEALASTNRHRTKAAEAYKRGDYAAAHESFATALTMLPDRHPITIIIRSNHAMTALKVGEPKSAITDADAMLDLIGPSKGENEQIDLGTTEPPKPMKDFFGKALMRKAEAQEQLERWADAAKTWKLAMETGHGGGQSIQGRNRCEKAAGISKPTPPKASTPARRPPAPTPKKPSGLADLTGPAASQNSEAVNRLREANQAAERADDEKFALSESVDARLAAWKGGKQDNLRALLGSLDTVLWPEAGWKKVNMSELIMPNKVKINYMKGIGKVHPDKIPTNATTEQRMISASVFATLNEAWDKFKRENNL</sequence>
<dbReference type="GO" id="GO:0005737">
    <property type="term" value="C:cytoplasm"/>
    <property type="evidence" value="ECO:0007669"/>
    <property type="project" value="TreeGrafter"/>
</dbReference>
<feature type="compositionally biased region" description="Low complexity" evidence="1">
    <location>
        <begin position="124"/>
        <end position="136"/>
    </location>
</feature>
<feature type="compositionally biased region" description="Basic and acidic residues" evidence="1">
    <location>
        <begin position="405"/>
        <end position="417"/>
    </location>
</feature>
<feature type="region of interest" description="Disordered" evidence="1">
    <location>
        <begin position="302"/>
        <end position="379"/>
    </location>
</feature>
<name>A0A7R7VVJ3_ASPCH</name>
<dbReference type="GO" id="GO:0030276">
    <property type="term" value="F:clathrin binding"/>
    <property type="evidence" value="ECO:0007669"/>
    <property type="project" value="TreeGrafter"/>
</dbReference>
<dbReference type="FunFam" id="1.25.40.10:FF:000354">
    <property type="entry name" value="UBA domain-containing protein 7"/>
    <property type="match status" value="1"/>
</dbReference>
<dbReference type="GO" id="GO:0031982">
    <property type="term" value="C:vesicle"/>
    <property type="evidence" value="ECO:0007669"/>
    <property type="project" value="TreeGrafter"/>
</dbReference>
<dbReference type="PANTHER" id="PTHR23172:SF19">
    <property type="entry name" value="J DOMAIN-CONTAINING PROTEIN"/>
    <property type="match status" value="1"/>
</dbReference>
<evidence type="ECO:0000313" key="3">
    <source>
        <dbReference type="EMBL" id="BCR90998.1"/>
    </source>
</evidence>
<dbReference type="SUPFAM" id="SSF46565">
    <property type="entry name" value="Chaperone J-domain"/>
    <property type="match status" value="1"/>
</dbReference>
<reference evidence="3" key="1">
    <citation type="submission" date="2021-01" db="EMBL/GenBank/DDBJ databases">
        <authorList>
            <consortium name="Aspergillus chevalieri M1 genome sequencing consortium"/>
            <person name="Kazuki M."/>
            <person name="Futagami T."/>
        </authorList>
    </citation>
    <scope>NUCLEOTIDE SEQUENCE</scope>
    <source>
        <strain evidence="3">M1</strain>
    </source>
</reference>
<dbReference type="InterPro" id="IPR036869">
    <property type="entry name" value="J_dom_sf"/>
</dbReference>
<feature type="region of interest" description="Disordered" evidence="1">
    <location>
        <begin position="154"/>
        <end position="281"/>
    </location>
</feature>
<feature type="compositionally biased region" description="Basic and acidic residues" evidence="1">
    <location>
        <begin position="85"/>
        <end position="104"/>
    </location>
</feature>
<feature type="compositionally biased region" description="Polar residues" evidence="1">
    <location>
        <begin position="72"/>
        <end position="84"/>
    </location>
</feature>
<feature type="compositionally biased region" description="Low complexity" evidence="1">
    <location>
        <begin position="155"/>
        <end position="189"/>
    </location>
</feature>
<dbReference type="SMART" id="SM00165">
    <property type="entry name" value="UBA"/>
    <property type="match status" value="1"/>
</dbReference>
<dbReference type="GeneID" id="66985356"/>
<dbReference type="Gene3D" id="1.10.287.110">
    <property type="entry name" value="DnaJ domain"/>
    <property type="match status" value="1"/>
</dbReference>
<dbReference type="SUPFAM" id="SSF46934">
    <property type="entry name" value="UBA-like"/>
    <property type="match status" value="1"/>
</dbReference>
<dbReference type="PANTHER" id="PTHR23172">
    <property type="entry name" value="AUXILIN/CYCLIN G-ASSOCIATED KINASE-RELATED"/>
    <property type="match status" value="1"/>
</dbReference>
<reference evidence="3" key="2">
    <citation type="submission" date="2021-02" db="EMBL/GenBank/DDBJ databases">
        <title>Aspergillus chevalieri M1 genome sequence.</title>
        <authorList>
            <person name="Kadooka C."/>
            <person name="Mori K."/>
            <person name="Futagami T."/>
        </authorList>
    </citation>
    <scope>NUCLEOTIDE SEQUENCE</scope>
    <source>
        <strain evidence="3">M1</strain>
    </source>
</reference>
<dbReference type="InterPro" id="IPR009060">
    <property type="entry name" value="UBA-like_sf"/>
</dbReference>
<feature type="compositionally biased region" description="Pro residues" evidence="1">
    <location>
        <begin position="250"/>
        <end position="266"/>
    </location>
</feature>
<dbReference type="Gene3D" id="1.10.8.10">
    <property type="entry name" value="DNA helicase RuvA subunit, C-terminal domain"/>
    <property type="match status" value="1"/>
</dbReference>
<keyword evidence="4" id="KW-1185">Reference proteome</keyword>
<feature type="compositionally biased region" description="Basic and acidic residues" evidence="1">
    <location>
        <begin position="509"/>
        <end position="519"/>
    </location>
</feature>
<dbReference type="InterPro" id="IPR011990">
    <property type="entry name" value="TPR-like_helical_dom_sf"/>
</dbReference>
<dbReference type="AlphaFoldDB" id="A0A7R7VVJ3"/>
<dbReference type="InterPro" id="IPR015940">
    <property type="entry name" value="UBA"/>
</dbReference>
<feature type="compositionally biased region" description="Polar residues" evidence="1">
    <location>
        <begin position="38"/>
        <end position="56"/>
    </location>
</feature>
<feature type="domain" description="UBA" evidence="2">
    <location>
        <begin position="268"/>
        <end position="310"/>
    </location>
</feature>
<feature type="region of interest" description="Disordered" evidence="1">
    <location>
        <begin position="1"/>
        <end position="140"/>
    </location>
</feature>
<feature type="compositionally biased region" description="Pro residues" evidence="1">
    <location>
        <begin position="760"/>
        <end position="778"/>
    </location>
</feature>
<proteinExistence type="predicted"/>
<dbReference type="GO" id="GO:0072583">
    <property type="term" value="P:clathrin-dependent endocytosis"/>
    <property type="evidence" value="ECO:0007669"/>
    <property type="project" value="TreeGrafter"/>
</dbReference>
<dbReference type="PROSITE" id="PS50030">
    <property type="entry name" value="UBA"/>
    <property type="match status" value="1"/>
</dbReference>
<dbReference type="FunFam" id="1.10.287.110:FF:000002">
    <property type="entry name" value="putative tyrosine-protein phosphatase auxilin isoform X2"/>
    <property type="match status" value="1"/>
</dbReference>
<feature type="compositionally biased region" description="Basic and acidic residues" evidence="1">
    <location>
        <begin position="331"/>
        <end position="371"/>
    </location>
</feature>
<feature type="region of interest" description="Disordered" evidence="1">
    <location>
        <begin position="754"/>
        <end position="795"/>
    </location>
</feature>
<gene>
    <name evidence="3" type="ORF">ACHE_60884S</name>
</gene>
<evidence type="ECO:0000313" key="4">
    <source>
        <dbReference type="Proteomes" id="UP000637239"/>
    </source>
</evidence>
<dbReference type="RefSeq" id="XP_043139520.1">
    <property type="nucleotide sequence ID" value="XM_043282107.1"/>
</dbReference>
<feature type="compositionally biased region" description="Basic and acidic residues" evidence="1">
    <location>
        <begin position="239"/>
        <end position="249"/>
    </location>
</feature>
<protein>
    <recommendedName>
        <fullName evidence="2">UBA domain-containing protein</fullName>
    </recommendedName>
</protein>
<dbReference type="Gene3D" id="1.25.40.10">
    <property type="entry name" value="Tetratricopeptide repeat domain"/>
    <property type="match status" value="1"/>
</dbReference>
<dbReference type="Proteomes" id="UP000637239">
    <property type="component" value="Chromosome 6"/>
</dbReference>
<evidence type="ECO:0000259" key="2">
    <source>
        <dbReference type="PROSITE" id="PS50030"/>
    </source>
</evidence>
<feature type="region of interest" description="Disordered" evidence="1">
    <location>
        <begin position="400"/>
        <end position="620"/>
    </location>
</feature>
<feature type="compositionally biased region" description="Low complexity" evidence="1">
    <location>
        <begin position="485"/>
        <end position="494"/>
    </location>
</feature>
<dbReference type="SUPFAM" id="SSF48452">
    <property type="entry name" value="TPR-like"/>
    <property type="match status" value="1"/>
</dbReference>
<organism evidence="3 4">
    <name type="scientific">Aspergillus chevalieri</name>
    <name type="common">Eurotium chevalieri</name>
    <dbReference type="NCBI Taxonomy" id="182096"/>
    <lineage>
        <taxon>Eukaryota</taxon>
        <taxon>Fungi</taxon>
        <taxon>Dikarya</taxon>
        <taxon>Ascomycota</taxon>
        <taxon>Pezizomycotina</taxon>
        <taxon>Eurotiomycetes</taxon>
        <taxon>Eurotiomycetidae</taxon>
        <taxon>Eurotiales</taxon>
        <taxon>Aspergillaceae</taxon>
        <taxon>Aspergillus</taxon>
        <taxon>Aspergillus subgen. Aspergillus</taxon>
    </lineage>
</organism>